<dbReference type="Gene3D" id="3.40.50.300">
    <property type="entry name" value="P-loop containing nucleotide triphosphate hydrolases"/>
    <property type="match status" value="1"/>
</dbReference>
<gene>
    <name evidence="1" type="ORF">F2Q65_10980</name>
</gene>
<comment type="caution">
    <text evidence="1">The sequence shown here is derived from an EMBL/GenBank/DDBJ whole genome shotgun (WGS) entry which is preliminary data.</text>
</comment>
<keyword evidence="2" id="KW-1185">Reference proteome</keyword>
<dbReference type="RefSeq" id="WP_150093289.1">
    <property type="nucleotide sequence ID" value="NZ_VWXX01000015.1"/>
</dbReference>
<dbReference type="SUPFAM" id="SSF52540">
    <property type="entry name" value="P-loop containing nucleoside triphosphate hydrolases"/>
    <property type="match status" value="1"/>
</dbReference>
<dbReference type="OrthoDB" id="9800698at2"/>
<evidence type="ECO:0000313" key="1">
    <source>
        <dbReference type="EMBL" id="KAA6184829.1"/>
    </source>
</evidence>
<dbReference type="EMBL" id="VWXX01000015">
    <property type="protein sequence ID" value="KAA6184829.1"/>
    <property type="molecule type" value="Genomic_DNA"/>
</dbReference>
<protein>
    <submittedName>
        <fullName evidence="1">Sulfotransferase</fullName>
    </submittedName>
</protein>
<organism evidence="1 2">
    <name type="scientific">Thiohalocapsa marina</name>
    <dbReference type="NCBI Taxonomy" id="424902"/>
    <lineage>
        <taxon>Bacteria</taxon>
        <taxon>Pseudomonadati</taxon>
        <taxon>Pseudomonadota</taxon>
        <taxon>Gammaproteobacteria</taxon>
        <taxon>Chromatiales</taxon>
        <taxon>Chromatiaceae</taxon>
        <taxon>Thiohalocapsa</taxon>
    </lineage>
</organism>
<dbReference type="Pfam" id="PF13469">
    <property type="entry name" value="Sulfotransfer_3"/>
    <property type="match status" value="1"/>
</dbReference>
<dbReference type="GO" id="GO:0016740">
    <property type="term" value="F:transferase activity"/>
    <property type="evidence" value="ECO:0007669"/>
    <property type="project" value="UniProtKB-KW"/>
</dbReference>
<dbReference type="InterPro" id="IPR027417">
    <property type="entry name" value="P-loop_NTPase"/>
</dbReference>
<accession>A0A5M8FJE2</accession>
<keyword evidence="1" id="KW-0808">Transferase</keyword>
<name>A0A5M8FJE2_9GAMM</name>
<reference evidence="1 2" key="1">
    <citation type="submission" date="2019-09" db="EMBL/GenBank/DDBJ databases">
        <title>Whole-genome sequence of the purple sulfur bacterium Thiohalocapsa marina DSM 19078.</title>
        <authorList>
            <person name="Kyndt J.A."/>
            <person name="Meyer T.E."/>
        </authorList>
    </citation>
    <scope>NUCLEOTIDE SEQUENCE [LARGE SCALE GENOMIC DNA]</scope>
    <source>
        <strain evidence="1 2">DSM 19078</strain>
    </source>
</reference>
<evidence type="ECO:0000313" key="2">
    <source>
        <dbReference type="Proteomes" id="UP000322981"/>
    </source>
</evidence>
<dbReference type="AlphaFoldDB" id="A0A5M8FJE2"/>
<sequence length="321" mass="36685">MNKYLNPSNYARRSLSLANRNILSYLESILAPNIEVPLRHPPIFFLGAPRSGSTLAVQVVTDALDVGYISNRHCQWFGAPALAERLLHPTRNRPASNYQSRQGVTDGWHAPAECGEWWYRFFRRKPPYMRLDEVDEAKMLAFRRSVAALTNAFDRPIVFKNLYASLRIQAIAHYLPESLFIVTHRNEVENGHSLLEARYKRFQSYQPWLSVEPPAVEQLKSLEPHMQVIEQIRHTHKTIDADFALAGVSASRRFDLVYEDFCAEPLVTIASLQDFMMLNGSEVKKRDVIIPTSFARRDVVRIDSSVYESLTNYSASTPAGE</sequence>
<proteinExistence type="predicted"/>
<dbReference type="Proteomes" id="UP000322981">
    <property type="component" value="Unassembled WGS sequence"/>
</dbReference>